<keyword evidence="3" id="KW-1185">Reference proteome</keyword>
<accession>A0AAJ0GH05</accession>
<dbReference type="PANTHER" id="PTHR34502">
    <property type="entry name" value="DUF6594 DOMAIN-CONTAINING PROTEIN-RELATED"/>
    <property type="match status" value="1"/>
</dbReference>
<dbReference type="Pfam" id="PF20237">
    <property type="entry name" value="DUF6594"/>
    <property type="match status" value="1"/>
</dbReference>
<dbReference type="Proteomes" id="UP001271007">
    <property type="component" value="Unassembled WGS sequence"/>
</dbReference>
<name>A0AAJ0GH05_9PEZI</name>
<evidence type="ECO:0000259" key="1">
    <source>
        <dbReference type="Pfam" id="PF20237"/>
    </source>
</evidence>
<gene>
    <name evidence="2" type="ORF">LTR09_001583</name>
</gene>
<evidence type="ECO:0000313" key="2">
    <source>
        <dbReference type="EMBL" id="KAK3057399.1"/>
    </source>
</evidence>
<sequence length="126" mass="14578">MASDQEKAESAKDINLAYRDGIAATASFLSSDPDHETFIFRRFDNVAARNLLQLQSELIELERRQFVLDKYAAISHHAELPLSNRDWTRMKANAPKREEERKRVQLADEIEQKLKKYSSFSGVSMF</sequence>
<feature type="domain" description="DUF6594" evidence="1">
    <location>
        <begin position="25"/>
        <end position="119"/>
    </location>
</feature>
<protein>
    <recommendedName>
        <fullName evidence="1">DUF6594 domain-containing protein</fullName>
    </recommendedName>
</protein>
<dbReference type="InterPro" id="IPR046529">
    <property type="entry name" value="DUF6594"/>
</dbReference>
<dbReference type="EMBL" id="JAWDJX010000003">
    <property type="protein sequence ID" value="KAK3057399.1"/>
    <property type="molecule type" value="Genomic_DNA"/>
</dbReference>
<dbReference type="PANTHER" id="PTHR34502:SF4">
    <property type="entry name" value="DUF6594 DOMAIN-CONTAINING PROTEIN"/>
    <property type="match status" value="1"/>
</dbReference>
<comment type="caution">
    <text evidence="2">The sequence shown here is derived from an EMBL/GenBank/DDBJ whole genome shotgun (WGS) entry which is preliminary data.</text>
</comment>
<evidence type="ECO:0000313" key="3">
    <source>
        <dbReference type="Proteomes" id="UP001271007"/>
    </source>
</evidence>
<reference evidence="2" key="1">
    <citation type="submission" date="2023-04" db="EMBL/GenBank/DDBJ databases">
        <title>Black Yeasts Isolated from many extreme environments.</title>
        <authorList>
            <person name="Coleine C."/>
            <person name="Stajich J.E."/>
            <person name="Selbmann L."/>
        </authorList>
    </citation>
    <scope>NUCLEOTIDE SEQUENCE</scope>
    <source>
        <strain evidence="2">CCFEE 5312</strain>
    </source>
</reference>
<proteinExistence type="predicted"/>
<organism evidence="2 3">
    <name type="scientific">Extremus antarcticus</name>
    <dbReference type="NCBI Taxonomy" id="702011"/>
    <lineage>
        <taxon>Eukaryota</taxon>
        <taxon>Fungi</taxon>
        <taxon>Dikarya</taxon>
        <taxon>Ascomycota</taxon>
        <taxon>Pezizomycotina</taxon>
        <taxon>Dothideomycetes</taxon>
        <taxon>Dothideomycetidae</taxon>
        <taxon>Mycosphaerellales</taxon>
        <taxon>Extremaceae</taxon>
        <taxon>Extremus</taxon>
    </lineage>
</organism>
<dbReference type="AlphaFoldDB" id="A0AAJ0GH05"/>